<proteinExistence type="predicted"/>
<dbReference type="Pfam" id="PF01467">
    <property type="entry name" value="CTP_transf_like"/>
    <property type="match status" value="1"/>
</dbReference>
<dbReference type="GO" id="GO:0003824">
    <property type="term" value="F:catalytic activity"/>
    <property type="evidence" value="ECO:0007669"/>
    <property type="project" value="InterPro"/>
</dbReference>
<evidence type="ECO:0000259" key="1">
    <source>
        <dbReference type="Pfam" id="PF01467"/>
    </source>
</evidence>
<name>A0A0F9EP12_9ZZZZ</name>
<organism evidence="2">
    <name type="scientific">marine sediment metagenome</name>
    <dbReference type="NCBI Taxonomy" id="412755"/>
    <lineage>
        <taxon>unclassified sequences</taxon>
        <taxon>metagenomes</taxon>
        <taxon>ecological metagenomes</taxon>
    </lineage>
</organism>
<dbReference type="InterPro" id="IPR014729">
    <property type="entry name" value="Rossmann-like_a/b/a_fold"/>
</dbReference>
<dbReference type="SUPFAM" id="SSF52374">
    <property type="entry name" value="Nucleotidylyl transferase"/>
    <property type="match status" value="1"/>
</dbReference>
<dbReference type="EMBL" id="LAZR01026671">
    <property type="protein sequence ID" value="KKL67996.1"/>
    <property type="molecule type" value="Genomic_DNA"/>
</dbReference>
<dbReference type="InterPro" id="IPR004821">
    <property type="entry name" value="Cyt_trans-like"/>
</dbReference>
<comment type="caution">
    <text evidence="2">The sequence shown here is derived from an EMBL/GenBank/DDBJ whole genome shotgun (WGS) entry which is preliminary data.</text>
</comment>
<protein>
    <recommendedName>
        <fullName evidence="1">Cytidyltransferase-like domain-containing protein</fullName>
    </recommendedName>
</protein>
<accession>A0A0F9EP12</accession>
<dbReference type="AlphaFoldDB" id="A0A0F9EP12"/>
<evidence type="ECO:0000313" key="2">
    <source>
        <dbReference type="EMBL" id="KKL67996.1"/>
    </source>
</evidence>
<feature type="domain" description="Cytidyltransferase-like" evidence="1">
    <location>
        <begin position="5"/>
        <end position="103"/>
    </location>
</feature>
<reference evidence="2" key="1">
    <citation type="journal article" date="2015" name="Nature">
        <title>Complex archaea that bridge the gap between prokaryotes and eukaryotes.</title>
        <authorList>
            <person name="Spang A."/>
            <person name="Saw J.H."/>
            <person name="Jorgensen S.L."/>
            <person name="Zaremba-Niedzwiedzka K."/>
            <person name="Martijn J."/>
            <person name="Lind A.E."/>
            <person name="van Eijk R."/>
            <person name="Schleper C."/>
            <person name="Guy L."/>
            <person name="Ettema T.J."/>
        </authorList>
    </citation>
    <scope>NUCLEOTIDE SEQUENCE</scope>
</reference>
<sequence length="125" mass="13782">MKWFIGGYFDPFHDGHLSHIKQSIVFMHPGDKLICLIGSDDQLLLKKGHLNMHEQARAEVVGLVLKGLGVLSCTLINYWDKGNIIAAKAMEAIKPDVMVRAGDKSDAIFRCCSGNMPVHSSARCC</sequence>
<gene>
    <name evidence="2" type="ORF">LCGC14_2129390</name>
</gene>
<dbReference type="Gene3D" id="3.40.50.620">
    <property type="entry name" value="HUPs"/>
    <property type="match status" value="1"/>
</dbReference>